<organism evidence="4 5">
    <name type="scientific">Delftia lacustris</name>
    <dbReference type="NCBI Taxonomy" id="558537"/>
    <lineage>
        <taxon>Bacteria</taxon>
        <taxon>Pseudomonadati</taxon>
        <taxon>Pseudomonadota</taxon>
        <taxon>Betaproteobacteria</taxon>
        <taxon>Burkholderiales</taxon>
        <taxon>Comamonadaceae</taxon>
        <taxon>Delftia</taxon>
    </lineage>
</organism>
<dbReference type="KEGG" id="dla:I6G47_23365"/>
<protein>
    <submittedName>
        <fullName evidence="3">Tripartite tricarboxylate transporter substrate binding protein</fullName>
    </submittedName>
    <submittedName>
        <fullName evidence="4">Tripartite-type tricarboxylate transporter, receptor component TctC</fullName>
    </submittedName>
</protein>
<dbReference type="CDD" id="cd07012">
    <property type="entry name" value="PBP2_Bug_TTT"/>
    <property type="match status" value="1"/>
</dbReference>
<feature type="chain" id="PRO_5044558567" evidence="2">
    <location>
        <begin position="28"/>
        <end position="325"/>
    </location>
</feature>
<evidence type="ECO:0000313" key="4">
    <source>
        <dbReference type="EMBL" id="SDZ58030.1"/>
    </source>
</evidence>
<evidence type="ECO:0000313" key="5">
    <source>
        <dbReference type="Proteomes" id="UP000183417"/>
    </source>
</evidence>
<dbReference type="InterPro" id="IPR042100">
    <property type="entry name" value="Bug_dom1"/>
</dbReference>
<accession>A0A1H3U6D6</accession>
<reference evidence="3 6" key="2">
    <citation type="submission" date="2020-12" db="EMBL/GenBank/DDBJ databases">
        <title>FDA dAtabase for Regulatory Grade micrObial Sequences (FDA-ARGOS): Supporting development and validation of Infectious Disease Dx tests.</title>
        <authorList>
            <person name="Sproer C."/>
            <person name="Gronow S."/>
            <person name="Severitt S."/>
            <person name="Schroder I."/>
            <person name="Tallon L."/>
            <person name="Sadzewicz L."/>
            <person name="Zhao X."/>
            <person name="Boylan J."/>
            <person name="Ott S."/>
            <person name="Bowen H."/>
            <person name="Vavikolanu K."/>
            <person name="Mehta A."/>
            <person name="Aluvathingal J."/>
            <person name="Nadendla S."/>
            <person name="Lowell S."/>
            <person name="Myers T."/>
            <person name="Yan Y."/>
            <person name="Sichtig H."/>
        </authorList>
    </citation>
    <scope>NUCLEOTIDE SEQUENCE [LARGE SCALE GENOMIC DNA]</scope>
    <source>
        <strain evidence="3 6">FDAARGOS_890</strain>
    </source>
</reference>
<dbReference type="PANTHER" id="PTHR42928:SF5">
    <property type="entry name" value="BLR1237 PROTEIN"/>
    <property type="match status" value="1"/>
</dbReference>
<evidence type="ECO:0000313" key="3">
    <source>
        <dbReference type="EMBL" id="QPS79926.1"/>
    </source>
</evidence>
<dbReference type="SUPFAM" id="SSF53850">
    <property type="entry name" value="Periplasmic binding protein-like II"/>
    <property type="match status" value="1"/>
</dbReference>
<dbReference type="Gene3D" id="3.40.190.150">
    <property type="entry name" value="Bordetella uptake gene, domain 1"/>
    <property type="match status" value="1"/>
</dbReference>
<keyword evidence="4" id="KW-0675">Receptor</keyword>
<dbReference type="EMBL" id="CP065748">
    <property type="protein sequence ID" value="QPS79926.1"/>
    <property type="molecule type" value="Genomic_DNA"/>
</dbReference>
<sequence>MPSPLAALARAALALVAAGLCAAPALAQEWPKAKPIRIVVPNPPAGPSDISLRPVAAAMQAALGQAVVVDNKPGANGNIGAAEVARSAPDGYTWLWAMDPVLTVNPHVYKNMGYKADALETLVVAARFSQTLVCGPGTGFKSVKDMVAASKTRELTYASGGAGSPGHLVMESLLATSGAKMVHVPYKGPAPAMQDLLGGQVDCGFLAGPTVLPQVQSGKLIALATSGKTRSALAPELPTIAESGFPEFDGTFWILLAAPKGVPPAVQKRFVDAMNEAIRAPEQKERAKALDIEMVGSTVAEAQARAKGQSAQWAALVKRIHLTND</sequence>
<dbReference type="GeneID" id="94689621"/>
<evidence type="ECO:0000313" key="6">
    <source>
        <dbReference type="Proteomes" id="UP000595064"/>
    </source>
</evidence>
<reference evidence="4 5" key="1">
    <citation type="submission" date="2016-10" db="EMBL/GenBank/DDBJ databases">
        <authorList>
            <person name="de Groot N.N."/>
        </authorList>
    </citation>
    <scope>NUCLEOTIDE SEQUENCE [LARGE SCALE GENOMIC DNA]</scope>
    <source>
        <strain evidence="4 5">LMG 24775</strain>
    </source>
</reference>
<comment type="similarity">
    <text evidence="1">Belongs to the UPF0065 (bug) family.</text>
</comment>
<dbReference type="AlphaFoldDB" id="A0A1H3U6D6"/>
<keyword evidence="6" id="KW-1185">Reference proteome</keyword>
<dbReference type="PANTHER" id="PTHR42928">
    <property type="entry name" value="TRICARBOXYLATE-BINDING PROTEIN"/>
    <property type="match status" value="1"/>
</dbReference>
<name>A0A1H3U6D6_9BURK</name>
<dbReference type="Proteomes" id="UP000183417">
    <property type="component" value="Unassembled WGS sequence"/>
</dbReference>
<proteinExistence type="inferred from homology"/>
<gene>
    <name evidence="3" type="ORF">I6G47_23365</name>
    <name evidence="4" type="ORF">SAMN05421547_13836</name>
</gene>
<evidence type="ECO:0000256" key="1">
    <source>
        <dbReference type="ARBA" id="ARBA00006987"/>
    </source>
</evidence>
<dbReference type="InterPro" id="IPR005064">
    <property type="entry name" value="BUG"/>
</dbReference>
<dbReference type="Gene3D" id="3.40.190.10">
    <property type="entry name" value="Periplasmic binding protein-like II"/>
    <property type="match status" value="1"/>
</dbReference>
<dbReference type="RefSeq" id="WP_016448605.1">
    <property type="nucleotide sequence ID" value="NZ_CP065748.1"/>
</dbReference>
<feature type="signal peptide" evidence="2">
    <location>
        <begin position="1"/>
        <end position="27"/>
    </location>
</feature>
<evidence type="ECO:0000256" key="2">
    <source>
        <dbReference type="SAM" id="SignalP"/>
    </source>
</evidence>
<dbReference type="EMBL" id="FNPE01000038">
    <property type="protein sequence ID" value="SDZ58030.1"/>
    <property type="molecule type" value="Genomic_DNA"/>
</dbReference>
<keyword evidence="2" id="KW-0732">Signal</keyword>
<dbReference type="Pfam" id="PF03401">
    <property type="entry name" value="TctC"/>
    <property type="match status" value="1"/>
</dbReference>
<dbReference type="Proteomes" id="UP000595064">
    <property type="component" value="Chromosome"/>
</dbReference>
<dbReference type="PIRSF" id="PIRSF017082">
    <property type="entry name" value="YflP"/>
    <property type="match status" value="1"/>
</dbReference>